<accession>A0ABN7WRX0</accession>
<evidence type="ECO:0000313" key="1">
    <source>
        <dbReference type="EMBL" id="CAG8838849.1"/>
    </source>
</evidence>
<dbReference type="EMBL" id="CAJVQB010059133">
    <property type="protein sequence ID" value="CAG8838849.1"/>
    <property type="molecule type" value="Genomic_DNA"/>
</dbReference>
<comment type="caution">
    <text evidence="1">The sequence shown here is derived from an EMBL/GenBank/DDBJ whole genome shotgun (WGS) entry which is preliminary data.</text>
</comment>
<dbReference type="Proteomes" id="UP000789901">
    <property type="component" value="Unassembled WGS sequence"/>
</dbReference>
<protein>
    <submittedName>
        <fullName evidence="1">32276_t:CDS:1</fullName>
    </submittedName>
</protein>
<name>A0ABN7WRX0_GIGMA</name>
<keyword evidence="2" id="KW-1185">Reference proteome</keyword>
<reference evidence="1 2" key="1">
    <citation type="submission" date="2021-06" db="EMBL/GenBank/DDBJ databases">
        <authorList>
            <person name="Kallberg Y."/>
            <person name="Tangrot J."/>
            <person name="Rosling A."/>
        </authorList>
    </citation>
    <scope>NUCLEOTIDE SEQUENCE [LARGE SCALE GENOMIC DNA]</scope>
    <source>
        <strain evidence="1 2">120-4 pot B 10/14</strain>
    </source>
</reference>
<evidence type="ECO:0000313" key="2">
    <source>
        <dbReference type="Proteomes" id="UP000789901"/>
    </source>
</evidence>
<gene>
    <name evidence="1" type="ORF">GMARGA_LOCUS34182</name>
</gene>
<sequence>MECRCSLNSKLFKDCCLKKFTFKRRDILKNEDDFYRYFYSKAGSIGVIPPIDPPIIPPITPPIPDTDNIDDTEFKRIRDSILRENYVIAFGVGRFWDNEI</sequence>
<proteinExistence type="predicted"/>
<organism evidence="1 2">
    <name type="scientific">Gigaspora margarita</name>
    <dbReference type="NCBI Taxonomy" id="4874"/>
    <lineage>
        <taxon>Eukaryota</taxon>
        <taxon>Fungi</taxon>
        <taxon>Fungi incertae sedis</taxon>
        <taxon>Mucoromycota</taxon>
        <taxon>Glomeromycotina</taxon>
        <taxon>Glomeromycetes</taxon>
        <taxon>Diversisporales</taxon>
        <taxon>Gigasporaceae</taxon>
        <taxon>Gigaspora</taxon>
    </lineage>
</organism>
<feature type="non-terminal residue" evidence="1">
    <location>
        <position position="100"/>
    </location>
</feature>